<organism evidence="1 2">
    <name type="scientific">Leptospira stimsonii</name>
    <dbReference type="NCBI Taxonomy" id="2202203"/>
    <lineage>
        <taxon>Bacteria</taxon>
        <taxon>Pseudomonadati</taxon>
        <taxon>Spirochaetota</taxon>
        <taxon>Spirochaetia</taxon>
        <taxon>Leptospirales</taxon>
        <taxon>Leptospiraceae</taxon>
        <taxon>Leptospira</taxon>
    </lineage>
</organism>
<dbReference type="AlphaFoldDB" id="A0A8B3CVA3"/>
<name>A0A8B3CVA3_9LEPT</name>
<dbReference type="Proteomes" id="UP000266669">
    <property type="component" value="Unassembled WGS sequence"/>
</dbReference>
<proteinExistence type="predicted"/>
<gene>
    <name evidence="1" type="ORF">DLM78_04270</name>
</gene>
<protein>
    <submittedName>
        <fullName evidence="1">Uncharacterized protein</fullName>
    </submittedName>
</protein>
<sequence>MYKTYFAYPAKADRRVKVKLQENELLVSNFLDFSHRRIRINRCEPTSLLRLTDFSKTWNLNFKKLSNQ</sequence>
<evidence type="ECO:0000313" key="2">
    <source>
        <dbReference type="Proteomes" id="UP000266669"/>
    </source>
</evidence>
<accession>A0A8B3CVA3</accession>
<evidence type="ECO:0000313" key="1">
    <source>
        <dbReference type="EMBL" id="RHX88176.1"/>
    </source>
</evidence>
<comment type="caution">
    <text evidence="1">The sequence shown here is derived from an EMBL/GenBank/DDBJ whole genome shotgun (WGS) entry which is preliminary data.</text>
</comment>
<reference evidence="2" key="1">
    <citation type="submission" date="2018-05" db="EMBL/GenBank/DDBJ databases">
        <title>Leptospira yasudae sp. nov. and Leptospira stimsonii sp. nov., two pathogenic species of the genus Leptospira isolated from environmental sources.</title>
        <authorList>
            <person name="Casanovas-Massana A."/>
            <person name="Hamond C."/>
            <person name="Santos L.A."/>
            <person name="Hacker K.P."/>
            <person name="Balassiano I."/>
            <person name="Medeiros M.A."/>
            <person name="Reis M.G."/>
            <person name="Ko A.I."/>
            <person name="Wunder E.A."/>
        </authorList>
    </citation>
    <scope>NUCLEOTIDE SEQUENCE [LARGE SCALE GENOMIC DNA]</scope>
    <source>
        <strain evidence="2">AMB6-RJ</strain>
    </source>
</reference>
<dbReference type="EMBL" id="QHCS01000001">
    <property type="protein sequence ID" value="RHX88176.1"/>
    <property type="molecule type" value="Genomic_DNA"/>
</dbReference>